<comment type="caution">
    <text evidence="1">The sequence shown here is derived from an EMBL/GenBank/DDBJ whole genome shotgun (WGS) entry which is preliminary data.</text>
</comment>
<protein>
    <submittedName>
        <fullName evidence="1">Uncharacterized protein DUF2505</fullName>
    </submittedName>
</protein>
<dbReference type="InterPro" id="IPR019639">
    <property type="entry name" value="DUF2505"/>
</dbReference>
<proteinExistence type="predicted"/>
<dbReference type="Proteomes" id="UP000274762">
    <property type="component" value="Unassembled WGS sequence"/>
</dbReference>
<name>A0A315S0P6_WILMA</name>
<dbReference type="AlphaFoldDB" id="A0A315S0P6"/>
<sequence length="182" mass="20485">MDQHSLTGVTLSLMARRLSYSARYHHPAKTVYEALSSREFWDAQMEEFRKLTPQSDIESLTVDDNGVDLVLKQVLPRSELPAIAQTVMKKDMIITRKEFLGPFDPENTKGTYDASIPAGPGSLTGWQELFPTDTGSTIRKTTEVKVYIPFINGKLEQLMLVNLVDLFRGEAEFTSGWIDANL</sequence>
<reference evidence="1 2" key="1">
    <citation type="submission" date="2018-10" db="EMBL/GenBank/DDBJ databases">
        <title>Sequencing the genomes of 1000 actinobacteria strains.</title>
        <authorList>
            <person name="Klenk H.-P."/>
        </authorList>
    </citation>
    <scope>NUCLEOTIDE SEQUENCE [LARGE SCALE GENOMIC DNA]</scope>
    <source>
        <strain evidence="1 2">DSM 44343</strain>
    </source>
</reference>
<evidence type="ECO:0000313" key="1">
    <source>
        <dbReference type="EMBL" id="RKR96998.1"/>
    </source>
</evidence>
<dbReference type="Pfam" id="PF10698">
    <property type="entry name" value="DUF2505"/>
    <property type="match status" value="1"/>
</dbReference>
<evidence type="ECO:0000313" key="2">
    <source>
        <dbReference type="Proteomes" id="UP000274762"/>
    </source>
</evidence>
<dbReference type="EMBL" id="RBKV01000001">
    <property type="protein sequence ID" value="RKR96998.1"/>
    <property type="molecule type" value="Genomic_DNA"/>
</dbReference>
<accession>A0A495K8P4</accession>
<accession>A0A315S0P6</accession>
<gene>
    <name evidence="1" type="ORF">DFJ75_3862</name>
</gene>
<organism evidence="1 2">
    <name type="scientific">Williamsia marianensis</name>
    <dbReference type="NCBI Taxonomy" id="85044"/>
    <lineage>
        <taxon>Bacteria</taxon>
        <taxon>Bacillati</taxon>
        <taxon>Actinomycetota</taxon>
        <taxon>Actinomycetes</taxon>
        <taxon>Mycobacteriales</taxon>
        <taxon>Nocardiaceae</taxon>
        <taxon>Williamsia</taxon>
    </lineage>
</organism>